<sequence length="268" mass="29962">VTEMRRPKSGLARNRRRKKNIRDMEDEPMYSSPNPVSVQYFPPQLSRMQQNIQYHLQGTANQLHGGRPFLEGKDLDGMFLPPPKGFNMGDDFIPGTSLPKFLPPPRLPMPVPSLESSANMQSLYTSGYDPEAPPVPPRLYNREEVGLPPEDIHNSPRMRETQEARDPAQSLLLSPEARKYETSSSGEEVVRRPSTASSHLSESGLSENGGANVGRLRRRFHDLLDDAFSLLNGQRSGDKVTPLTTPAAKRKNDKITPVSTPAELRRAR</sequence>
<feature type="non-terminal residue" evidence="2">
    <location>
        <position position="1"/>
    </location>
</feature>
<gene>
    <name evidence="2" type="ORF">MNOR_LOCUS20324</name>
</gene>
<comment type="caution">
    <text evidence="2">The sequence shown here is derived from an EMBL/GenBank/DDBJ whole genome shotgun (WGS) entry which is preliminary data.</text>
</comment>
<protein>
    <submittedName>
        <fullName evidence="2">Uncharacterized protein</fullName>
    </submittedName>
</protein>
<evidence type="ECO:0000256" key="1">
    <source>
        <dbReference type="SAM" id="MobiDB-lite"/>
    </source>
</evidence>
<evidence type="ECO:0000313" key="2">
    <source>
        <dbReference type="EMBL" id="CAL4114150.1"/>
    </source>
</evidence>
<proteinExistence type="predicted"/>
<name>A0AAV2R631_MEGNR</name>
<feature type="region of interest" description="Disordered" evidence="1">
    <location>
        <begin position="123"/>
        <end position="212"/>
    </location>
</feature>
<dbReference type="EMBL" id="CAXKWB010015628">
    <property type="protein sequence ID" value="CAL4114150.1"/>
    <property type="molecule type" value="Genomic_DNA"/>
</dbReference>
<accession>A0AAV2R631</accession>
<feature type="compositionally biased region" description="Polar residues" evidence="1">
    <location>
        <begin position="194"/>
        <end position="206"/>
    </location>
</feature>
<feature type="region of interest" description="Disordered" evidence="1">
    <location>
        <begin position="1"/>
        <end position="37"/>
    </location>
</feature>
<evidence type="ECO:0000313" key="3">
    <source>
        <dbReference type="Proteomes" id="UP001497623"/>
    </source>
</evidence>
<dbReference type="Proteomes" id="UP001497623">
    <property type="component" value="Unassembled WGS sequence"/>
</dbReference>
<organism evidence="2 3">
    <name type="scientific">Meganyctiphanes norvegica</name>
    <name type="common">Northern krill</name>
    <name type="synonym">Thysanopoda norvegica</name>
    <dbReference type="NCBI Taxonomy" id="48144"/>
    <lineage>
        <taxon>Eukaryota</taxon>
        <taxon>Metazoa</taxon>
        <taxon>Ecdysozoa</taxon>
        <taxon>Arthropoda</taxon>
        <taxon>Crustacea</taxon>
        <taxon>Multicrustacea</taxon>
        <taxon>Malacostraca</taxon>
        <taxon>Eumalacostraca</taxon>
        <taxon>Eucarida</taxon>
        <taxon>Euphausiacea</taxon>
        <taxon>Euphausiidae</taxon>
        <taxon>Meganyctiphanes</taxon>
    </lineage>
</organism>
<dbReference type="AlphaFoldDB" id="A0AAV2R631"/>
<keyword evidence="3" id="KW-1185">Reference proteome</keyword>
<feature type="region of interest" description="Disordered" evidence="1">
    <location>
        <begin position="233"/>
        <end position="268"/>
    </location>
</feature>
<reference evidence="2 3" key="1">
    <citation type="submission" date="2024-05" db="EMBL/GenBank/DDBJ databases">
        <authorList>
            <person name="Wallberg A."/>
        </authorList>
    </citation>
    <scope>NUCLEOTIDE SEQUENCE [LARGE SCALE GENOMIC DNA]</scope>
</reference>
<feature type="compositionally biased region" description="Basic and acidic residues" evidence="1">
    <location>
        <begin position="140"/>
        <end position="166"/>
    </location>
</feature>
<feature type="non-terminal residue" evidence="2">
    <location>
        <position position="268"/>
    </location>
</feature>